<dbReference type="CDD" id="cd07398">
    <property type="entry name" value="MPP_YbbF-LpxH"/>
    <property type="match status" value="1"/>
</dbReference>
<reference evidence="9 10" key="1">
    <citation type="submission" date="2023-03" db="EMBL/GenBank/DDBJ databases">
        <title>Paludisphaera mucosa sp. nov. a novel planctomycete from northern fen.</title>
        <authorList>
            <person name="Ivanova A."/>
        </authorList>
    </citation>
    <scope>NUCLEOTIDE SEQUENCE [LARGE SCALE GENOMIC DNA]</scope>
    <source>
        <strain evidence="9 10">Pla2</strain>
    </source>
</reference>
<dbReference type="GO" id="GO:0016787">
    <property type="term" value="F:hydrolase activity"/>
    <property type="evidence" value="ECO:0007669"/>
    <property type="project" value="UniProtKB-KW"/>
</dbReference>
<evidence type="ECO:0000256" key="3">
    <source>
        <dbReference type="ARBA" id="ARBA00022723"/>
    </source>
</evidence>
<dbReference type="Proteomes" id="UP001216907">
    <property type="component" value="Unassembled WGS sequence"/>
</dbReference>
<evidence type="ECO:0000256" key="2">
    <source>
        <dbReference type="ARBA" id="ARBA00022519"/>
    </source>
</evidence>
<feature type="region of interest" description="Disordered" evidence="7">
    <location>
        <begin position="247"/>
        <end position="266"/>
    </location>
</feature>
<evidence type="ECO:0000256" key="4">
    <source>
        <dbReference type="ARBA" id="ARBA00022801"/>
    </source>
</evidence>
<dbReference type="EMBL" id="JARRAG010000001">
    <property type="protein sequence ID" value="MDG3002984.1"/>
    <property type="molecule type" value="Genomic_DNA"/>
</dbReference>
<dbReference type="RefSeq" id="WP_277859343.1">
    <property type="nucleotide sequence ID" value="NZ_JARRAG010000001.1"/>
</dbReference>
<sequence length="266" mass="30378">MSVNTATSPENRIYDCIVISDLHLGSAVCQARLLEEFLIWAFGHCRTLVINGDIFDDLNFKRLSKRHFACLKEIRRNSDRADVRVVWVRGNHDGPAEIVSHIVGVDIHDEYVFDDGRIRLLILHGDQFDTIVSDYPWLTDLACGAFYYIQKWMPHQAARWIRRLTKKFQRNSQLIEHRAAEYARGRGFRFVTCGHTHLPLTAEHDGVVYINSGTWTETPPCPFVVVDGDEIRLEFWPLPAFVLDPESIERSEPTPGPTAPVLPALG</sequence>
<protein>
    <submittedName>
        <fullName evidence="9">UDP-2,3-diacylglucosamine diphosphatase</fullName>
        <ecNumber evidence="9">3.6.1.54</ecNumber>
    </submittedName>
</protein>
<organism evidence="9 10">
    <name type="scientific">Paludisphaera mucosa</name>
    <dbReference type="NCBI Taxonomy" id="3030827"/>
    <lineage>
        <taxon>Bacteria</taxon>
        <taxon>Pseudomonadati</taxon>
        <taxon>Planctomycetota</taxon>
        <taxon>Planctomycetia</taxon>
        <taxon>Isosphaerales</taxon>
        <taxon>Isosphaeraceae</taxon>
        <taxon>Paludisphaera</taxon>
    </lineage>
</organism>
<accession>A0ABT6F642</accession>
<keyword evidence="3" id="KW-0479">Metal-binding</keyword>
<evidence type="ECO:0000313" key="9">
    <source>
        <dbReference type="EMBL" id="MDG3002984.1"/>
    </source>
</evidence>
<evidence type="ECO:0000256" key="5">
    <source>
        <dbReference type="ARBA" id="ARBA00023136"/>
    </source>
</evidence>
<gene>
    <name evidence="9" type="ORF">PZE19_04335</name>
</gene>
<dbReference type="InterPro" id="IPR043461">
    <property type="entry name" value="LpxH-like"/>
</dbReference>
<evidence type="ECO:0000313" key="10">
    <source>
        <dbReference type="Proteomes" id="UP001216907"/>
    </source>
</evidence>
<dbReference type="Gene3D" id="3.60.21.10">
    <property type="match status" value="1"/>
</dbReference>
<keyword evidence="2" id="KW-0997">Cell inner membrane</keyword>
<proteinExistence type="predicted"/>
<evidence type="ECO:0000259" key="8">
    <source>
        <dbReference type="Pfam" id="PF00149"/>
    </source>
</evidence>
<name>A0ABT6F642_9BACT</name>
<dbReference type="Pfam" id="PF00149">
    <property type="entry name" value="Metallophos"/>
    <property type="match status" value="1"/>
</dbReference>
<dbReference type="EC" id="3.6.1.54" evidence="9"/>
<evidence type="ECO:0000256" key="7">
    <source>
        <dbReference type="SAM" id="MobiDB-lite"/>
    </source>
</evidence>
<dbReference type="PANTHER" id="PTHR34990">
    <property type="entry name" value="UDP-2,3-DIACYLGLUCOSAMINE HYDROLASE-RELATED"/>
    <property type="match status" value="1"/>
</dbReference>
<dbReference type="SUPFAM" id="SSF56300">
    <property type="entry name" value="Metallo-dependent phosphatases"/>
    <property type="match status" value="1"/>
</dbReference>
<keyword evidence="1" id="KW-1003">Cell membrane</keyword>
<dbReference type="PANTHER" id="PTHR34990:SF1">
    <property type="entry name" value="UDP-2,3-DIACYLGLUCOSAMINE HYDROLASE"/>
    <property type="match status" value="1"/>
</dbReference>
<keyword evidence="4 9" id="KW-0378">Hydrolase</keyword>
<dbReference type="InterPro" id="IPR029052">
    <property type="entry name" value="Metallo-depent_PP-like"/>
</dbReference>
<keyword evidence="10" id="KW-1185">Reference proteome</keyword>
<keyword evidence="6" id="KW-0464">Manganese</keyword>
<evidence type="ECO:0000256" key="1">
    <source>
        <dbReference type="ARBA" id="ARBA00022475"/>
    </source>
</evidence>
<keyword evidence="5" id="KW-0472">Membrane</keyword>
<dbReference type="InterPro" id="IPR004843">
    <property type="entry name" value="Calcineurin-like_PHP"/>
</dbReference>
<comment type="caution">
    <text evidence="9">The sequence shown here is derived from an EMBL/GenBank/DDBJ whole genome shotgun (WGS) entry which is preliminary data.</text>
</comment>
<evidence type="ECO:0000256" key="6">
    <source>
        <dbReference type="ARBA" id="ARBA00023211"/>
    </source>
</evidence>
<feature type="domain" description="Calcineurin-like phosphoesterase" evidence="8">
    <location>
        <begin position="17"/>
        <end position="198"/>
    </location>
</feature>